<evidence type="ECO:0000256" key="4">
    <source>
        <dbReference type="ARBA" id="ARBA00023136"/>
    </source>
</evidence>
<feature type="transmembrane region" description="Helical" evidence="6">
    <location>
        <begin position="228"/>
        <end position="253"/>
    </location>
</feature>
<keyword evidence="2 6" id="KW-0812">Transmembrane</keyword>
<evidence type="ECO:0000256" key="6">
    <source>
        <dbReference type="SAM" id="Phobius"/>
    </source>
</evidence>
<dbReference type="Proteomes" id="UP000308652">
    <property type="component" value="Unassembled WGS sequence"/>
</dbReference>
<dbReference type="InterPro" id="IPR051415">
    <property type="entry name" value="LAAT-1"/>
</dbReference>
<reference evidence="7 8" key="1">
    <citation type="journal article" date="2019" name="Nat. Ecol. Evol.">
        <title>Megaphylogeny resolves global patterns of mushroom evolution.</title>
        <authorList>
            <person name="Varga T."/>
            <person name="Krizsan K."/>
            <person name="Foldi C."/>
            <person name="Dima B."/>
            <person name="Sanchez-Garcia M."/>
            <person name="Sanchez-Ramirez S."/>
            <person name="Szollosi G.J."/>
            <person name="Szarkandi J.G."/>
            <person name="Papp V."/>
            <person name="Albert L."/>
            <person name="Andreopoulos W."/>
            <person name="Angelini C."/>
            <person name="Antonin V."/>
            <person name="Barry K.W."/>
            <person name="Bougher N.L."/>
            <person name="Buchanan P."/>
            <person name="Buyck B."/>
            <person name="Bense V."/>
            <person name="Catcheside P."/>
            <person name="Chovatia M."/>
            <person name="Cooper J."/>
            <person name="Damon W."/>
            <person name="Desjardin D."/>
            <person name="Finy P."/>
            <person name="Geml J."/>
            <person name="Haridas S."/>
            <person name="Hughes K."/>
            <person name="Justo A."/>
            <person name="Karasinski D."/>
            <person name="Kautmanova I."/>
            <person name="Kiss B."/>
            <person name="Kocsube S."/>
            <person name="Kotiranta H."/>
            <person name="LaButti K.M."/>
            <person name="Lechner B.E."/>
            <person name="Liimatainen K."/>
            <person name="Lipzen A."/>
            <person name="Lukacs Z."/>
            <person name="Mihaltcheva S."/>
            <person name="Morgado L.N."/>
            <person name="Niskanen T."/>
            <person name="Noordeloos M.E."/>
            <person name="Ohm R.A."/>
            <person name="Ortiz-Santana B."/>
            <person name="Ovrebo C."/>
            <person name="Racz N."/>
            <person name="Riley R."/>
            <person name="Savchenko A."/>
            <person name="Shiryaev A."/>
            <person name="Soop K."/>
            <person name="Spirin V."/>
            <person name="Szebenyi C."/>
            <person name="Tomsovsky M."/>
            <person name="Tulloss R.E."/>
            <person name="Uehling J."/>
            <person name="Grigoriev I.V."/>
            <person name="Vagvolgyi C."/>
            <person name="Papp T."/>
            <person name="Martin F.M."/>
            <person name="Miettinen O."/>
            <person name="Hibbett D.S."/>
            <person name="Nagy L.G."/>
        </authorList>
    </citation>
    <scope>NUCLEOTIDE SEQUENCE [LARGE SCALE GENOMIC DNA]</scope>
    <source>
        <strain evidence="7 8">CBS 166.37</strain>
    </source>
</reference>
<evidence type="ECO:0008006" key="9">
    <source>
        <dbReference type="Google" id="ProtNLM"/>
    </source>
</evidence>
<dbReference type="OrthoDB" id="19344at2759"/>
<evidence type="ECO:0000256" key="2">
    <source>
        <dbReference type="ARBA" id="ARBA00022692"/>
    </source>
</evidence>
<comment type="subcellular location">
    <subcellularLocation>
        <location evidence="1">Membrane</location>
        <topology evidence="1">Multi-pass membrane protein</topology>
    </subcellularLocation>
</comment>
<evidence type="ECO:0000256" key="5">
    <source>
        <dbReference type="SAM" id="MobiDB-lite"/>
    </source>
</evidence>
<dbReference type="Gene3D" id="1.20.1280.290">
    <property type="match status" value="2"/>
</dbReference>
<keyword evidence="4 6" id="KW-0472">Membrane</keyword>
<dbReference type="PANTHER" id="PTHR16201">
    <property type="entry name" value="SEVEN TRANSMEMBRANE PROTEIN 1-RELATED"/>
    <property type="match status" value="1"/>
</dbReference>
<dbReference type="PANTHER" id="PTHR16201:SF11">
    <property type="entry name" value="PQ-LOOP REPEAT-CONTAINING PROTEIN"/>
    <property type="match status" value="1"/>
</dbReference>
<feature type="transmembrane region" description="Helical" evidence="6">
    <location>
        <begin position="12"/>
        <end position="30"/>
    </location>
</feature>
<proteinExistence type="predicted"/>
<dbReference type="Pfam" id="PF04193">
    <property type="entry name" value="PQ-loop"/>
    <property type="match status" value="2"/>
</dbReference>
<evidence type="ECO:0000256" key="1">
    <source>
        <dbReference type="ARBA" id="ARBA00004141"/>
    </source>
</evidence>
<organism evidence="7 8">
    <name type="scientific">Crucibulum laeve</name>
    <dbReference type="NCBI Taxonomy" id="68775"/>
    <lineage>
        <taxon>Eukaryota</taxon>
        <taxon>Fungi</taxon>
        <taxon>Dikarya</taxon>
        <taxon>Basidiomycota</taxon>
        <taxon>Agaricomycotina</taxon>
        <taxon>Agaricomycetes</taxon>
        <taxon>Agaricomycetidae</taxon>
        <taxon>Agaricales</taxon>
        <taxon>Agaricineae</taxon>
        <taxon>Nidulariaceae</taxon>
        <taxon>Crucibulum</taxon>
    </lineage>
</organism>
<dbReference type="EMBL" id="ML213751">
    <property type="protein sequence ID" value="TFK31445.1"/>
    <property type="molecule type" value="Genomic_DNA"/>
</dbReference>
<dbReference type="InterPro" id="IPR006603">
    <property type="entry name" value="PQ-loop_rpt"/>
</dbReference>
<sequence>MSTCEPHHDWFTATLTFGLCVGLIISYLPQHLRIINARSSEGFSPIFLLLGSTSSAAGFLNMVTMQWSIVRCCRFFSFSSCLEAIAGVIQVGLQWFLFSVVFVLYMIYYPTHLKYLPSSLAEATTSIPIHHQLGKKPERPRKAPEWKLSIALAWVTAAHLLFITFVTFSLLLTNTPPAGDSQPTPPVSGSPVLPHQISLWATTLGLSSALLAAIQYAPQLLHTYRTKLVGALSIPMMCIQSPGAVAMVVSIMLRRGTNWTSWITFAVSGIMQGSLLIMCIVWKFRQRRLKIDDFGRPLPPAVLISPASPAVHHAHREADSWQADGNEDEEAEAGDSMPGLVTSGESPAAVRKALTRALESAVGADLRREGPAYEEEVPPNEETPLLRTGPAAQTDEDRKGSWVRWFGW</sequence>
<evidence type="ECO:0000313" key="8">
    <source>
        <dbReference type="Proteomes" id="UP000308652"/>
    </source>
</evidence>
<gene>
    <name evidence="7" type="ORF">BDQ12DRAFT_694137</name>
</gene>
<feature type="transmembrane region" description="Helical" evidence="6">
    <location>
        <begin position="42"/>
        <end position="64"/>
    </location>
</feature>
<feature type="region of interest" description="Disordered" evidence="5">
    <location>
        <begin position="314"/>
        <end position="346"/>
    </location>
</feature>
<feature type="transmembrane region" description="Helical" evidence="6">
    <location>
        <begin position="84"/>
        <end position="108"/>
    </location>
</feature>
<feature type="transmembrane region" description="Helical" evidence="6">
    <location>
        <begin position="197"/>
        <end position="216"/>
    </location>
</feature>
<keyword evidence="8" id="KW-1185">Reference proteome</keyword>
<keyword evidence="3 6" id="KW-1133">Transmembrane helix</keyword>
<feature type="region of interest" description="Disordered" evidence="5">
    <location>
        <begin position="362"/>
        <end position="400"/>
    </location>
</feature>
<dbReference type="SMART" id="SM00679">
    <property type="entry name" value="CTNS"/>
    <property type="match status" value="2"/>
</dbReference>
<dbReference type="AlphaFoldDB" id="A0A5C3LFQ4"/>
<dbReference type="GO" id="GO:0016020">
    <property type="term" value="C:membrane"/>
    <property type="evidence" value="ECO:0007669"/>
    <property type="project" value="UniProtKB-SubCell"/>
</dbReference>
<evidence type="ECO:0000256" key="3">
    <source>
        <dbReference type="ARBA" id="ARBA00022989"/>
    </source>
</evidence>
<evidence type="ECO:0000313" key="7">
    <source>
        <dbReference type="EMBL" id="TFK31445.1"/>
    </source>
</evidence>
<protein>
    <recommendedName>
        <fullName evidence="9">PQ loop repeat-domain-containing protein</fullName>
    </recommendedName>
</protein>
<accession>A0A5C3LFQ4</accession>
<feature type="transmembrane region" description="Helical" evidence="6">
    <location>
        <begin position="148"/>
        <end position="172"/>
    </location>
</feature>
<feature type="transmembrane region" description="Helical" evidence="6">
    <location>
        <begin position="259"/>
        <end position="282"/>
    </location>
</feature>
<name>A0A5C3LFQ4_9AGAR</name>